<evidence type="ECO:0000256" key="1">
    <source>
        <dbReference type="SAM" id="Phobius"/>
    </source>
</evidence>
<keyword evidence="1" id="KW-0812">Transmembrane</keyword>
<organism evidence="2 3">
    <name type="scientific">Turnera subulata</name>
    <dbReference type="NCBI Taxonomy" id="218843"/>
    <lineage>
        <taxon>Eukaryota</taxon>
        <taxon>Viridiplantae</taxon>
        <taxon>Streptophyta</taxon>
        <taxon>Embryophyta</taxon>
        <taxon>Tracheophyta</taxon>
        <taxon>Spermatophyta</taxon>
        <taxon>Magnoliopsida</taxon>
        <taxon>eudicotyledons</taxon>
        <taxon>Gunneridae</taxon>
        <taxon>Pentapetalae</taxon>
        <taxon>rosids</taxon>
        <taxon>fabids</taxon>
        <taxon>Malpighiales</taxon>
        <taxon>Passifloraceae</taxon>
        <taxon>Turnera</taxon>
    </lineage>
</organism>
<comment type="caution">
    <text evidence="2">The sequence shown here is derived from an EMBL/GenBank/DDBJ whole genome shotgun (WGS) entry which is preliminary data.</text>
</comment>
<dbReference type="AlphaFoldDB" id="A0A9Q0G7U9"/>
<gene>
    <name evidence="2" type="ORF">Tsubulata_041688</name>
</gene>
<name>A0A9Q0G7U9_9ROSI</name>
<feature type="transmembrane region" description="Helical" evidence="1">
    <location>
        <begin position="50"/>
        <end position="69"/>
    </location>
</feature>
<accession>A0A9Q0G7U9</accession>
<sequence length="123" mass="13787">MAIKVEKLLRGVTKLILWVSCLVPVILRSLPLEYIDGNPVPTVVFKGHPSIFHAFVISIILAFTGSFFALRIGYHSRIGKLCGYCCLVSIASAFWLVVYALLASDWLRLDFLWKAWPSFVASL</sequence>
<reference evidence="2" key="2">
    <citation type="journal article" date="2023" name="Plants (Basel)">
        <title>Annotation of the Turnera subulata (Passifloraceae) Draft Genome Reveals the S-Locus Evolved after the Divergence of Turneroideae from Passifloroideae in a Stepwise Manner.</title>
        <authorList>
            <person name="Henning P.M."/>
            <person name="Roalson E.H."/>
            <person name="Mir W."/>
            <person name="McCubbin A.G."/>
            <person name="Shore J.S."/>
        </authorList>
    </citation>
    <scope>NUCLEOTIDE SEQUENCE</scope>
    <source>
        <strain evidence="2">F60SS</strain>
    </source>
</reference>
<evidence type="ECO:0000313" key="3">
    <source>
        <dbReference type="Proteomes" id="UP001141552"/>
    </source>
</evidence>
<reference evidence="2" key="1">
    <citation type="submission" date="2022-02" db="EMBL/GenBank/DDBJ databases">
        <authorList>
            <person name="Henning P.M."/>
            <person name="McCubbin A.G."/>
            <person name="Shore J.S."/>
        </authorList>
    </citation>
    <scope>NUCLEOTIDE SEQUENCE</scope>
    <source>
        <strain evidence="2">F60SS</strain>
        <tissue evidence="2">Leaves</tissue>
    </source>
</reference>
<keyword evidence="1" id="KW-1133">Transmembrane helix</keyword>
<protein>
    <submittedName>
        <fullName evidence="2">Uncharacterized protein</fullName>
    </submittedName>
</protein>
<evidence type="ECO:0000313" key="2">
    <source>
        <dbReference type="EMBL" id="KAJ4843456.1"/>
    </source>
</evidence>
<dbReference type="Proteomes" id="UP001141552">
    <property type="component" value="Unassembled WGS sequence"/>
</dbReference>
<feature type="transmembrane region" description="Helical" evidence="1">
    <location>
        <begin position="12"/>
        <end position="30"/>
    </location>
</feature>
<feature type="transmembrane region" description="Helical" evidence="1">
    <location>
        <begin position="81"/>
        <end position="102"/>
    </location>
</feature>
<dbReference type="EMBL" id="JAKUCV010002230">
    <property type="protein sequence ID" value="KAJ4843456.1"/>
    <property type="molecule type" value="Genomic_DNA"/>
</dbReference>
<dbReference type="OrthoDB" id="1716910at2759"/>
<keyword evidence="1" id="KW-0472">Membrane</keyword>
<keyword evidence="3" id="KW-1185">Reference proteome</keyword>
<proteinExistence type="predicted"/>